<feature type="compositionally biased region" description="Polar residues" evidence="1">
    <location>
        <begin position="163"/>
        <end position="180"/>
    </location>
</feature>
<evidence type="ECO:0000256" key="1">
    <source>
        <dbReference type="SAM" id="MobiDB-lite"/>
    </source>
</evidence>
<proteinExistence type="predicted"/>
<dbReference type="EMBL" id="HBIZ01034763">
    <property type="protein sequence ID" value="CAE0769535.1"/>
    <property type="molecule type" value="Transcribed_RNA"/>
</dbReference>
<reference evidence="2" key="1">
    <citation type="submission" date="2021-01" db="EMBL/GenBank/DDBJ databases">
        <authorList>
            <person name="Corre E."/>
            <person name="Pelletier E."/>
            <person name="Niang G."/>
            <person name="Scheremetjew M."/>
            <person name="Finn R."/>
            <person name="Kale V."/>
            <person name="Holt S."/>
            <person name="Cochrane G."/>
            <person name="Meng A."/>
            <person name="Brown T."/>
            <person name="Cohen L."/>
        </authorList>
    </citation>
    <scope>NUCLEOTIDE SEQUENCE</scope>
    <source>
        <strain evidence="2">CCMP645</strain>
    </source>
</reference>
<feature type="compositionally biased region" description="Pro residues" evidence="1">
    <location>
        <begin position="340"/>
        <end position="351"/>
    </location>
</feature>
<protein>
    <submittedName>
        <fullName evidence="2">Uncharacterized protein</fullName>
    </submittedName>
</protein>
<feature type="compositionally biased region" description="Basic and acidic residues" evidence="1">
    <location>
        <begin position="181"/>
        <end position="191"/>
    </location>
</feature>
<accession>A0A7S4BLH6</accession>
<feature type="region of interest" description="Disordered" evidence="1">
    <location>
        <begin position="417"/>
        <end position="469"/>
    </location>
</feature>
<feature type="region of interest" description="Disordered" evidence="1">
    <location>
        <begin position="1"/>
        <end position="59"/>
    </location>
</feature>
<feature type="region of interest" description="Disordered" evidence="1">
    <location>
        <begin position="312"/>
        <end position="359"/>
    </location>
</feature>
<dbReference type="AlphaFoldDB" id="A0A7S4BLH6"/>
<organism evidence="2">
    <name type="scientific">Chrysotila carterae</name>
    <name type="common">Marine alga</name>
    <name type="synonym">Syracosphaera carterae</name>
    <dbReference type="NCBI Taxonomy" id="13221"/>
    <lineage>
        <taxon>Eukaryota</taxon>
        <taxon>Haptista</taxon>
        <taxon>Haptophyta</taxon>
        <taxon>Prymnesiophyceae</taxon>
        <taxon>Isochrysidales</taxon>
        <taxon>Isochrysidaceae</taxon>
        <taxon>Chrysotila</taxon>
    </lineage>
</organism>
<gene>
    <name evidence="2" type="ORF">PCAR00345_LOCUS22147</name>
</gene>
<feature type="region of interest" description="Disordered" evidence="1">
    <location>
        <begin position="135"/>
        <end position="236"/>
    </location>
</feature>
<sequence length="666" mass="70727">MTTLSAAPSNSSCSGTASPSSPTPLPMLRPSAVSIPFHEDDGFFDMPNPPSASSDSSLCSIASQPLPMYSRPLGYINNPRRQSSTPTCAGRVKRFGASRSSPMGSGPLVPINDNEILDAENAPPHRSLELGKDFASPKSRAHSGGARLSRNIPPSPLRGLNLYSPSPLQKQRSWLETSEPQAEREFSERTEAASAQSPYQSKHAMTLGHHRGGSSPRAKGWPRKPVRPGSAPAKAAHTETRAFKIEVVMQDDGGGFEIAHVQAGELALDSPSGRQLIDAAHFNARESRSHPIAHLRSGDEHLDGEIDEWMDRYNSSGDETSATAPAAAPRHVAHTGAAEAPPPPPMSPPPRLAANERMSKSEPRVLGVIGLQNVPPGALSPAVGRSLRAKKQSRRGSEIGILVSPVVDVSASPALRDPVASPTRSASASIPRLALPAGHNGVSNEAETDGAADGGREGAHSAASSGSKARARLNKTFRKFKAPPPGFPPMVWSSEKQGKGGGSSWHLRMPTSASRFLFSPPPDPIEEERVNTPRADDVIARTALVSPSDKAVDSRTEARAACCRPVLRTPIRATYQSFSFSTDTRAAVSLALEYSVLFFLPSSPSPLRYLSLPHPLLTGVLATGTGWPLLALFVSNSPIWVRVAVGTIRMMQSPRSAAATHRSHRA</sequence>
<feature type="region of interest" description="Disordered" evidence="1">
    <location>
        <begin position="371"/>
        <end position="394"/>
    </location>
</feature>
<feature type="compositionally biased region" description="Low complexity" evidence="1">
    <location>
        <begin position="8"/>
        <end position="20"/>
    </location>
</feature>
<evidence type="ECO:0000313" key="2">
    <source>
        <dbReference type="EMBL" id="CAE0769535.1"/>
    </source>
</evidence>
<feature type="compositionally biased region" description="Low complexity" evidence="1">
    <location>
        <begin position="322"/>
        <end position="339"/>
    </location>
</feature>
<name>A0A7S4BLH6_CHRCT</name>